<evidence type="ECO:0000313" key="2">
    <source>
        <dbReference type="Proteomes" id="UP000199137"/>
    </source>
</evidence>
<dbReference type="EMBL" id="FOWC01000032">
    <property type="protein sequence ID" value="SFQ81957.1"/>
    <property type="molecule type" value="Genomic_DNA"/>
</dbReference>
<accession>A0A1I6BMA1</accession>
<protein>
    <submittedName>
        <fullName evidence="1">S-adenosyl methyltransferase</fullName>
    </submittedName>
</protein>
<dbReference type="Pfam" id="PF04672">
    <property type="entry name" value="Methyltransf_19"/>
    <property type="match status" value="1"/>
</dbReference>
<dbReference type="AlphaFoldDB" id="A0A1I6BMA1"/>
<dbReference type="Gene3D" id="3.40.50.150">
    <property type="entry name" value="Vaccinia Virus protein VP39"/>
    <property type="match status" value="1"/>
</dbReference>
<keyword evidence="1" id="KW-0489">Methyltransferase</keyword>
<sequence>MAGEDREPDDYPPPGIDLERPSVARVYDYYLDGDASWTVDRDFGDAVLGEFPELRQIAKANRVFLHRVVRHLVGKGVTQFVDIGSGLPTMRHAHEVADEVRPGETRVVYADYDPIAVAHSQDLLEQRGDPRRHAAIHADLRSPDRLWEQAAKTGVLDLDKPTAILLIAVLHVQQPASARSGGTGDVGPAAVARYRELAASGSYLAISHVTDEGVPAAYRDRLARLKRMYDERSSPVVWRTQREIQEFFGDFDLIPPGLTWTPQWHPEEQRPGEPDIGFGDPSESVIVAGVAKKR</sequence>
<dbReference type="GO" id="GO:0032259">
    <property type="term" value="P:methylation"/>
    <property type="evidence" value="ECO:0007669"/>
    <property type="project" value="UniProtKB-KW"/>
</dbReference>
<dbReference type="PIRSF" id="PIRSF017393">
    <property type="entry name" value="MTase_SAV2177"/>
    <property type="match status" value="1"/>
</dbReference>
<dbReference type="RefSeq" id="WP_244287499.1">
    <property type="nucleotide sequence ID" value="NZ_FOWC01000032.1"/>
</dbReference>
<proteinExistence type="predicted"/>
<dbReference type="GO" id="GO:0008168">
    <property type="term" value="F:methyltransferase activity"/>
    <property type="evidence" value="ECO:0007669"/>
    <property type="project" value="UniProtKB-KW"/>
</dbReference>
<dbReference type="InterPro" id="IPR006764">
    <property type="entry name" value="SAM_dep_MeTrfase_SAV2177_type"/>
</dbReference>
<gene>
    <name evidence="1" type="ORF">SAMN05421854_1322</name>
</gene>
<dbReference type="SUPFAM" id="SSF53335">
    <property type="entry name" value="S-adenosyl-L-methionine-dependent methyltransferases"/>
    <property type="match status" value="1"/>
</dbReference>
<organism evidence="1 2">
    <name type="scientific">Amycolatopsis rubida</name>
    <dbReference type="NCBI Taxonomy" id="112413"/>
    <lineage>
        <taxon>Bacteria</taxon>
        <taxon>Bacillati</taxon>
        <taxon>Actinomycetota</taxon>
        <taxon>Actinomycetes</taxon>
        <taxon>Pseudonocardiales</taxon>
        <taxon>Pseudonocardiaceae</taxon>
        <taxon>Amycolatopsis</taxon>
    </lineage>
</organism>
<keyword evidence="1" id="KW-0808">Transferase</keyword>
<dbReference type="STRING" id="112413.SAMN05421854_1322"/>
<dbReference type="Proteomes" id="UP000199137">
    <property type="component" value="Unassembled WGS sequence"/>
</dbReference>
<reference evidence="1 2" key="1">
    <citation type="submission" date="2016-10" db="EMBL/GenBank/DDBJ databases">
        <authorList>
            <person name="de Groot N.N."/>
        </authorList>
    </citation>
    <scope>NUCLEOTIDE SEQUENCE [LARGE SCALE GENOMIC DNA]</scope>
    <source>
        <strain evidence="1 2">DSM 44637</strain>
    </source>
</reference>
<name>A0A1I6BMA1_9PSEU</name>
<dbReference type="InterPro" id="IPR029063">
    <property type="entry name" value="SAM-dependent_MTases_sf"/>
</dbReference>
<evidence type="ECO:0000313" key="1">
    <source>
        <dbReference type="EMBL" id="SFQ81957.1"/>
    </source>
</evidence>